<dbReference type="InterPro" id="IPR011961">
    <property type="entry name" value="RimM"/>
</dbReference>
<comment type="caution">
    <text evidence="8">The sequence shown here is derived from an EMBL/GenBank/DDBJ whole genome shotgun (WGS) entry which is preliminary data.</text>
</comment>
<dbReference type="Proteomes" id="UP000617634">
    <property type="component" value="Unassembled WGS sequence"/>
</dbReference>
<evidence type="ECO:0000256" key="1">
    <source>
        <dbReference type="ARBA" id="ARBA00022490"/>
    </source>
</evidence>
<dbReference type="InterPro" id="IPR036976">
    <property type="entry name" value="RimM_N_sf"/>
</dbReference>
<dbReference type="InterPro" id="IPR009000">
    <property type="entry name" value="Transl_B-barrel_sf"/>
</dbReference>
<dbReference type="Pfam" id="PF24986">
    <property type="entry name" value="PRC_RimM"/>
    <property type="match status" value="1"/>
</dbReference>
<organism evidence="8 9">
    <name type="scientific">Novosphingobium aureum</name>
    <dbReference type="NCBI Taxonomy" id="2792964"/>
    <lineage>
        <taxon>Bacteria</taxon>
        <taxon>Pseudomonadati</taxon>
        <taxon>Pseudomonadota</taxon>
        <taxon>Alphaproteobacteria</taxon>
        <taxon>Sphingomonadales</taxon>
        <taxon>Sphingomonadaceae</taxon>
        <taxon>Novosphingobium</taxon>
    </lineage>
</organism>
<keyword evidence="4 5" id="KW-0143">Chaperone</keyword>
<proteinExistence type="inferred from homology"/>
<dbReference type="SUPFAM" id="SSF50346">
    <property type="entry name" value="PRC-barrel domain"/>
    <property type="match status" value="1"/>
</dbReference>
<dbReference type="GO" id="GO:0006364">
    <property type="term" value="P:rRNA processing"/>
    <property type="evidence" value="ECO:0007669"/>
    <property type="project" value="UniProtKB-UniRule"/>
</dbReference>
<dbReference type="PANTHER" id="PTHR33692">
    <property type="entry name" value="RIBOSOME MATURATION FACTOR RIMM"/>
    <property type="match status" value="1"/>
</dbReference>
<dbReference type="HAMAP" id="MF_00014">
    <property type="entry name" value="Ribosome_mat_RimM"/>
    <property type="match status" value="1"/>
</dbReference>
<dbReference type="Gene3D" id="2.40.30.60">
    <property type="entry name" value="RimM"/>
    <property type="match status" value="1"/>
</dbReference>
<dbReference type="GO" id="GO:0042274">
    <property type="term" value="P:ribosomal small subunit biogenesis"/>
    <property type="evidence" value="ECO:0007669"/>
    <property type="project" value="UniProtKB-UniRule"/>
</dbReference>
<comment type="domain">
    <text evidence="5">The PRC barrel domain binds ribosomal protein uS19.</text>
</comment>
<dbReference type="NCBIfam" id="TIGR02273">
    <property type="entry name" value="16S_RimM"/>
    <property type="match status" value="1"/>
</dbReference>
<feature type="domain" description="RimM N-terminal" evidence="6">
    <location>
        <begin position="9"/>
        <end position="84"/>
    </location>
</feature>
<reference evidence="8" key="1">
    <citation type="submission" date="2020-11" db="EMBL/GenBank/DDBJ databases">
        <title>Novosphingobium aureum sp. nov., a marine bacterium isolated from sediment of a salt flat.</title>
        <authorList>
            <person name="Yoo Y."/>
            <person name="Kim J.-J."/>
        </authorList>
    </citation>
    <scope>NUCLEOTIDE SEQUENCE</scope>
    <source>
        <strain evidence="8">YJ-S2-02</strain>
    </source>
</reference>
<evidence type="ECO:0000313" key="8">
    <source>
        <dbReference type="EMBL" id="MBH0112919.1"/>
    </source>
</evidence>
<dbReference type="InterPro" id="IPR011033">
    <property type="entry name" value="PRC_barrel-like_sf"/>
</dbReference>
<evidence type="ECO:0000256" key="5">
    <source>
        <dbReference type="HAMAP-Rule" id="MF_00014"/>
    </source>
</evidence>
<dbReference type="Pfam" id="PF01782">
    <property type="entry name" value="RimM"/>
    <property type="match status" value="1"/>
</dbReference>
<comment type="similarity">
    <text evidence="5">Belongs to the RimM family.</text>
</comment>
<protein>
    <recommendedName>
        <fullName evidence="5">Ribosome maturation factor RimM</fullName>
    </recommendedName>
</protein>
<dbReference type="PANTHER" id="PTHR33692:SF1">
    <property type="entry name" value="RIBOSOME MATURATION FACTOR RIMM"/>
    <property type="match status" value="1"/>
</dbReference>
<keyword evidence="9" id="KW-1185">Reference proteome</keyword>
<dbReference type="GO" id="GO:0005737">
    <property type="term" value="C:cytoplasm"/>
    <property type="evidence" value="ECO:0007669"/>
    <property type="project" value="UniProtKB-SubCell"/>
</dbReference>
<comment type="subcellular location">
    <subcellularLocation>
        <location evidence="5">Cytoplasm</location>
    </subcellularLocation>
</comment>
<keyword evidence="3 5" id="KW-0698">rRNA processing</keyword>
<dbReference type="InterPro" id="IPR056792">
    <property type="entry name" value="PRC_RimM"/>
</dbReference>
<keyword evidence="2 5" id="KW-0690">Ribosome biogenesis</keyword>
<dbReference type="Gene3D" id="2.30.30.240">
    <property type="entry name" value="PRC-barrel domain"/>
    <property type="match status" value="1"/>
</dbReference>
<evidence type="ECO:0000256" key="3">
    <source>
        <dbReference type="ARBA" id="ARBA00022552"/>
    </source>
</evidence>
<accession>A0A931HCH8</accession>
<dbReference type="AlphaFoldDB" id="A0A931HCH8"/>
<gene>
    <name evidence="5 8" type="primary">rimM</name>
    <name evidence="8" type="ORF">I5E68_08140</name>
</gene>
<name>A0A931HCH8_9SPHN</name>
<comment type="function">
    <text evidence="5">An accessory protein needed during the final step in the assembly of 30S ribosomal subunit, possibly for assembly of the head region. Essential for efficient processing of 16S rRNA. May be needed both before and after RbfA during the maturation of 16S rRNA. It has affinity for free ribosomal 30S subunits but not for 70S ribosomes.</text>
</comment>
<evidence type="ECO:0000313" key="9">
    <source>
        <dbReference type="Proteomes" id="UP000617634"/>
    </source>
</evidence>
<sequence length="170" mass="18198">MANDKPVTLAAIAGAHGVTGEVRLKLFGEGVVALKRYRAFNDSALTLKKLKDDGKGGAIARFEEVTDRTAAEKLRGTVLTVPRAEMPALEEGEYYHADLLGLPAVSDEGEALGTVIAVENFGAGDVLEIERAEKDEKGRAQRFMVPMTQAAVPEWDGEKLVVAAAFAQQD</sequence>
<dbReference type="GO" id="GO:0005840">
    <property type="term" value="C:ribosome"/>
    <property type="evidence" value="ECO:0007669"/>
    <property type="project" value="InterPro"/>
</dbReference>
<keyword evidence="1 5" id="KW-0963">Cytoplasm</keyword>
<evidence type="ECO:0000256" key="4">
    <source>
        <dbReference type="ARBA" id="ARBA00023186"/>
    </source>
</evidence>
<comment type="subunit">
    <text evidence="5">Binds ribosomal protein uS19.</text>
</comment>
<evidence type="ECO:0000259" key="6">
    <source>
        <dbReference type="Pfam" id="PF01782"/>
    </source>
</evidence>
<dbReference type="SUPFAM" id="SSF50447">
    <property type="entry name" value="Translation proteins"/>
    <property type="match status" value="1"/>
</dbReference>
<dbReference type="GO" id="GO:0043022">
    <property type="term" value="F:ribosome binding"/>
    <property type="evidence" value="ECO:0007669"/>
    <property type="project" value="InterPro"/>
</dbReference>
<dbReference type="EMBL" id="JADZGI010000001">
    <property type="protein sequence ID" value="MBH0112919.1"/>
    <property type="molecule type" value="Genomic_DNA"/>
</dbReference>
<evidence type="ECO:0000256" key="2">
    <source>
        <dbReference type="ARBA" id="ARBA00022517"/>
    </source>
</evidence>
<dbReference type="InterPro" id="IPR002676">
    <property type="entry name" value="RimM_N"/>
</dbReference>
<feature type="domain" description="Ribosome maturation factor RimM PRC barrel" evidence="7">
    <location>
        <begin position="97"/>
        <end position="159"/>
    </location>
</feature>
<evidence type="ECO:0000259" key="7">
    <source>
        <dbReference type="Pfam" id="PF24986"/>
    </source>
</evidence>
<dbReference type="RefSeq" id="WP_197162771.1">
    <property type="nucleotide sequence ID" value="NZ_JADZGI010000001.1"/>
</dbReference>